<evidence type="ECO:0000256" key="2">
    <source>
        <dbReference type="SAM" id="Phobius"/>
    </source>
</evidence>
<dbReference type="OrthoDB" id="119162at2759"/>
<feature type="transmembrane region" description="Helical" evidence="2">
    <location>
        <begin position="119"/>
        <end position="139"/>
    </location>
</feature>
<dbReference type="Proteomes" id="UP000054928">
    <property type="component" value="Unassembled WGS sequence"/>
</dbReference>
<organism evidence="3 4">
    <name type="scientific">Plasmopara halstedii</name>
    <name type="common">Downy mildew of sunflower</name>
    <dbReference type="NCBI Taxonomy" id="4781"/>
    <lineage>
        <taxon>Eukaryota</taxon>
        <taxon>Sar</taxon>
        <taxon>Stramenopiles</taxon>
        <taxon>Oomycota</taxon>
        <taxon>Peronosporomycetes</taxon>
        <taxon>Peronosporales</taxon>
        <taxon>Peronosporaceae</taxon>
        <taxon>Plasmopara</taxon>
    </lineage>
</organism>
<dbReference type="EMBL" id="CCYD01003090">
    <property type="protein sequence ID" value="CEG49570.1"/>
    <property type="molecule type" value="Genomic_DNA"/>
</dbReference>
<keyword evidence="4" id="KW-1185">Reference proteome</keyword>
<feature type="compositionally biased region" description="Basic and acidic residues" evidence="1">
    <location>
        <begin position="308"/>
        <end position="327"/>
    </location>
</feature>
<evidence type="ECO:0000313" key="3">
    <source>
        <dbReference type="EMBL" id="CEG49570.1"/>
    </source>
</evidence>
<keyword evidence="2" id="KW-1133">Transmembrane helix</keyword>
<keyword evidence="2" id="KW-0472">Membrane</keyword>
<dbReference type="AlphaFoldDB" id="A0A0P1B5R7"/>
<protein>
    <submittedName>
        <fullName evidence="3">Uncharacterized protein</fullName>
    </submittedName>
</protein>
<feature type="region of interest" description="Disordered" evidence="1">
    <location>
        <begin position="246"/>
        <end position="327"/>
    </location>
</feature>
<feature type="region of interest" description="Disordered" evidence="1">
    <location>
        <begin position="76"/>
        <end position="101"/>
    </location>
</feature>
<sequence length="327" mass="36607">MSSSSPSLRTVDMSFLSNATSYVDDRGAGHVKVNNSKDWSEILPNNTTARIVYEGSGSAEEVLIIPSGVAALDATKSSSGSQAESSHTSIVDNPHTDSSCDNCSGNSIQEIDKGSTPTMLLVVGIILVTITIATIFAVVRYNRRNRRRISDDPDIPFIVSSLTHQAPPQLSTLDTDIRPDLWVEGQYQYSPTMSGLENSLSGTAILSDNNTIASRHRLTVDAYPISSDTRGGLRYHTRLNKNERVRYDKASSDGVSSRRRNRRETSPVVLYEQDSIEERKTSSGQKIYQKRRSSQRQRQQSPRLRHTRQQESQHQRRRDMYAARREM</sequence>
<proteinExistence type="predicted"/>
<evidence type="ECO:0000256" key="1">
    <source>
        <dbReference type="SAM" id="MobiDB-lite"/>
    </source>
</evidence>
<accession>A0A0P1B5R7</accession>
<dbReference type="GeneID" id="36402383"/>
<reference evidence="4" key="1">
    <citation type="submission" date="2014-09" db="EMBL/GenBank/DDBJ databases">
        <authorList>
            <person name="Sharma Rahul"/>
            <person name="Thines Marco"/>
        </authorList>
    </citation>
    <scope>NUCLEOTIDE SEQUENCE [LARGE SCALE GENOMIC DNA]</scope>
</reference>
<dbReference type="OMA" id="SPNMANH"/>
<evidence type="ECO:0000313" key="4">
    <source>
        <dbReference type="Proteomes" id="UP000054928"/>
    </source>
</evidence>
<name>A0A0P1B5R7_PLAHL</name>
<keyword evidence="2" id="KW-0812">Transmembrane</keyword>
<dbReference type="RefSeq" id="XP_024585939.1">
    <property type="nucleotide sequence ID" value="XM_024720773.1"/>
</dbReference>